<organism evidence="3 4">
    <name type="scientific">Desulfuromonas acetoxidans (strain DSM 684 / 11070)</name>
    <dbReference type="NCBI Taxonomy" id="281689"/>
    <lineage>
        <taxon>Bacteria</taxon>
        <taxon>Pseudomonadati</taxon>
        <taxon>Thermodesulfobacteriota</taxon>
        <taxon>Desulfuromonadia</taxon>
        <taxon>Desulfuromonadales</taxon>
        <taxon>Desulfuromonadaceae</taxon>
        <taxon>Desulfuromonas</taxon>
    </lineage>
</organism>
<keyword evidence="4" id="KW-1185">Reference proteome</keyword>
<dbReference type="OrthoDB" id="5415295at2"/>
<reference evidence="3" key="2">
    <citation type="submission" date="2006-05" db="EMBL/GenBank/DDBJ databases">
        <title>Sequencing of the draft genome and assembly of Desulfuromonas acetoxidans DSM 684.</title>
        <authorList>
            <consortium name="US DOE Joint Genome Institute (JGI-PGF)"/>
            <person name="Copeland A."/>
            <person name="Lucas S."/>
            <person name="Lapidus A."/>
            <person name="Barry K."/>
            <person name="Detter J.C."/>
            <person name="Glavina del Rio T."/>
            <person name="Hammon N."/>
            <person name="Israni S."/>
            <person name="Dalin E."/>
            <person name="Tice H."/>
            <person name="Bruce D."/>
            <person name="Pitluck S."/>
            <person name="Richardson P."/>
        </authorList>
    </citation>
    <scope>NUCLEOTIDE SEQUENCE [LARGE SCALE GENOMIC DNA]</scope>
    <source>
        <strain evidence="3">DSM 684</strain>
    </source>
</reference>
<dbReference type="EMBL" id="AAEW02000002">
    <property type="protein sequence ID" value="EAT17084.1"/>
    <property type="molecule type" value="Genomic_DNA"/>
</dbReference>
<keyword evidence="3" id="KW-0396">Initiation factor</keyword>
<dbReference type="InterPro" id="IPR037171">
    <property type="entry name" value="NagB/RpiA_transferase-like"/>
</dbReference>
<gene>
    <name evidence="3" type="ORF">Dace_2950</name>
</gene>
<evidence type="ECO:0000256" key="1">
    <source>
        <dbReference type="ARBA" id="ARBA00022605"/>
    </source>
</evidence>
<evidence type="ECO:0000256" key="2">
    <source>
        <dbReference type="RuleBase" id="RU003814"/>
    </source>
</evidence>
<keyword evidence="3" id="KW-0648">Protein biosynthesis</keyword>
<dbReference type="InterPro" id="IPR000649">
    <property type="entry name" value="IF-2B-related"/>
</dbReference>
<protein>
    <submittedName>
        <fullName evidence="3">Initiation factor 2B related</fullName>
    </submittedName>
</protein>
<dbReference type="AlphaFoldDB" id="Q1K390"/>
<sequence length="289" mass="31853">MACEPFADLLHRFRQDRQHGASELARQALAWLGQSVAERAQVDDAVRQMLRDQISQLCALRPSMGVVAHLLQRWQYQLESFDPSANDVGALVAGANELSALSQQAVDGCVHHAHSLISPGYTLLTHSCSSTLMQLFSSLRETDCHIVICESRPLNEGVTVARQLNDWNIPCTLITDAQAGLYTAQADLVMVGADSLLGDGAVVNKVGTRLLALAAQRDHCPFYVVAESFKQRPPSADALILEQMDVAELNHDLPHEQMANTYFDITEADLISAWVDERGVHRQFSPVVW</sequence>
<dbReference type="GO" id="GO:0019509">
    <property type="term" value="P:L-methionine salvage from methylthioadenosine"/>
    <property type="evidence" value="ECO:0007669"/>
    <property type="project" value="TreeGrafter"/>
</dbReference>
<keyword evidence="1" id="KW-0028">Amino-acid biosynthesis</keyword>
<name>Q1K390_DESA6</name>
<reference evidence="3" key="1">
    <citation type="submission" date="2006-05" db="EMBL/GenBank/DDBJ databases">
        <title>Annotation of the draft genome assembly of Desulfuromonas acetoxidans DSM 684.</title>
        <authorList>
            <consortium name="US DOE Joint Genome Institute (JGI-ORNL)"/>
            <person name="Larimer F."/>
            <person name="Land M."/>
            <person name="Hauser L."/>
        </authorList>
    </citation>
    <scope>NUCLEOTIDE SEQUENCE [LARGE SCALE GENOMIC DNA]</scope>
    <source>
        <strain evidence="3">DSM 684</strain>
    </source>
</reference>
<dbReference type="RefSeq" id="WP_005998007.1">
    <property type="nucleotide sequence ID" value="NZ_AAEW02000002.1"/>
</dbReference>
<comment type="caution">
    <text evidence="3">The sequence shown here is derived from an EMBL/GenBank/DDBJ whole genome shotgun (WGS) entry which is preliminary data.</text>
</comment>
<evidence type="ECO:0000313" key="3">
    <source>
        <dbReference type="EMBL" id="EAT17084.1"/>
    </source>
</evidence>
<dbReference type="Gene3D" id="3.40.50.10470">
    <property type="entry name" value="Translation initiation factor eif-2b, domain 2"/>
    <property type="match status" value="1"/>
</dbReference>
<dbReference type="Pfam" id="PF01008">
    <property type="entry name" value="IF-2B"/>
    <property type="match status" value="1"/>
</dbReference>
<comment type="similarity">
    <text evidence="2">Belongs to the eIF-2B alpha/beta/delta subunits family.</text>
</comment>
<dbReference type="Proteomes" id="UP000005695">
    <property type="component" value="Unassembled WGS sequence"/>
</dbReference>
<dbReference type="GO" id="GO:0003743">
    <property type="term" value="F:translation initiation factor activity"/>
    <property type="evidence" value="ECO:0007669"/>
    <property type="project" value="UniProtKB-KW"/>
</dbReference>
<evidence type="ECO:0000313" key="4">
    <source>
        <dbReference type="Proteomes" id="UP000005695"/>
    </source>
</evidence>
<dbReference type="SUPFAM" id="SSF100950">
    <property type="entry name" value="NagB/RpiA/CoA transferase-like"/>
    <property type="match status" value="1"/>
</dbReference>
<accession>Q1K390</accession>
<dbReference type="PANTHER" id="PTHR43475">
    <property type="entry name" value="METHYLTHIORIBOSE-1-PHOSPHATE ISOMERASE"/>
    <property type="match status" value="1"/>
</dbReference>
<dbReference type="InterPro" id="IPR042529">
    <property type="entry name" value="IF_2B-like_C"/>
</dbReference>
<dbReference type="PANTHER" id="PTHR43475:SF3">
    <property type="entry name" value="TRANSLATION INITIATION FACTOR EIF-2B SUBUNIT FAMILY PROTEIN (AFU_ORTHOLOGUE AFUA_2G14290)"/>
    <property type="match status" value="1"/>
</dbReference>
<proteinExistence type="inferred from homology"/>
<dbReference type="GO" id="GO:0046523">
    <property type="term" value="F:S-methyl-5-thioribose-1-phosphate isomerase activity"/>
    <property type="evidence" value="ECO:0007669"/>
    <property type="project" value="TreeGrafter"/>
</dbReference>